<dbReference type="Pfam" id="PF13630">
    <property type="entry name" value="SdpI"/>
    <property type="match status" value="1"/>
</dbReference>
<proteinExistence type="predicted"/>
<sequence length="127" mass="12829">MDPSATISLTAGLAMLAVLLQHLRCAVLDGHLGRNGAVGLRTRATRSSDRAWTAGHLAAAPRLRAAWISAAVGAAATVAAAGVQAAVGDRSPWALLPSGVAYAVVLGLVAAAGVTADRAARRIRDEE</sequence>
<evidence type="ECO:0008006" key="4">
    <source>
        <dbReference type="Google" id="ProtNLM"/>
    </source>
</evidence>
<keyword evidence="3" id="KW-1185">Reference proteome</keyword>
<evidence type="ECO:0000313" key="3">
    <source>
        <dbReference type="Proteomes" id="UP000003111"/>
    </source>
</evidence>
<dbReference type="HOGENOM" id="CLU_1965869_0_0_11"/>
<gene>
    <name evidence="2" type="ORF">HMPREF0063_10257</name>
</gene>
<feature type="transmembrane region" description="Helical" evidence="1">
    <location>
        <begin position="65"/>
        <end position="87"/>
    </location>
</feature>
<name>E2S8A0_9ACTN</name>
<organism evidence="2 3">
    <name type="scientific">Aeromicrobium marinum DSM 15272</name>
    <dbReference type="NCBI Taxonomy" id="585531"/>
    <lineage>
        <taxon>Bacteria</taxon>
        <taxon>Bacillati</taxon>
        <taxon>Actinomycetota</taxon>
        <taxon>Actinomycetes</taxon>
        <taxon>Propionibacteriales</taxon>
        <taxon>Nocardioidaceae</taxon>
        <taxon>Aeromicrobium</taxon>
    </lineage>
</organism>
<dbReference type="eggNOG" id="ENOG5033EKY">
    <property type="taxonomic scope" value="Bacteria"/>
</dbReference>
<keyword evidence="1" id="KW-0812">Transmembrane</keyword>
<feature type="transmembrane region" description="Helical" evidence="1">
    <location>
        <begin position="93"/>
        <end position="114"/>
    </location>
</feature>
<keyword evidence="1" id="KW-0472">Membrane</keyword>
<comment type="caution">
    <text evidence="2">The sequence shown here is derived from an EMBL/GenBank/DDBJ whole genome shotgun (WGS) entry which is preliminary data.</text>
</comment>
<dbReference type="Proteomes" id="UP000003111">
    <property type="component" value="Unassembled WGS sequence"/>
</dbReference>
<protein>
    <recommendedName>
        <fullName evidence="4">SdpI/YhfL protein family</fullName>
    </recommendedName>
</protein>
<dbReference type="STRING" id="585531.HMPREF0063_10257"/>
<feature type="transmembrane region" description="Helical" evidence="1">
    <location>
        <begin position="6"/>
        <end position="27"/>
    </location>
</feature>
<dbReference type="AlphaFoldDB" id="E2S8A0"/>
<dbReference type="OrthoDB" id="4422940at2"/>
<reference evidence="2" key="1">
    <citation type="submission" date="2010-08" db="EMBL/GenBank/DDBJ databases">
        <authorList>
            <person name="Muzny D."/>
            <person name="Qin X."/>
            <person name="Buhay C."/>
            <person name="Dugan-Rocha S."/>
            <person name="Ding Y."/>
            <person name="Chen G."/>
            <person name="Hawes A."/>
            <person name="Holder M."/>
            <person name="Jhangiani S."/>
            <person name="Johnson A."/>
            <person name="Khan Z."/>
            <person name="Li Z."/>
            <person name="Liu W."/>
            <person name="Liu X."/>
            <person name="Perez L."/>
            <person name="Shen H."/>
            <person name="Wang Q."/>
            <person name="Watt J."/>
            <person name="Xi L."/>
            <person name="Xin Y."/>
            <person name="Zhou J."/>
            <person name="Deng J."/>
            <person name="Jiang H."/>
            <person name="Liu Y."/>
            <person name="Qu J."/>
            <person name="Song X.-Z."/>
            <person name="Zhang L."/>
            <person name="Villasana D."/>
            <person name="Johnson A."/>
            <person name="Liu J."/>
            <person name="Liyanage D."/>
            <person name="Lorensuhewa L."/>
            <person name="Robinson T."/>
            <person name="Song A."/>
            <person name="Song B.-B."/>
            <person name="Dinh H."/>
            <person name="Thornton R."/>
            <person name="Coyle M."/>
            <person name="Francisco L."/>
            <person name="Jackson L."/>
            <person name="Javaid M."/>
            <person name="Korchina V."/>
            <person name="Kovar C."/>
            <person name="Mata R."/>
            <person name="Mathew T."/>
            <person name="Ngo R."/>
            <person name="Nguyen L."/>
            <person name="Nguyen N."/>
            <person name="Okwuonu G."/>
            <person name="Ongeri F."/>
            <person name="Pham C."/>
            <person name="Simmons D."/>
            <person name="Wilczek-Boney K."/>
            <person name="Hale W."/>
            <person name="Jakkamsetti A."/>
            <person name="Pham P."/>
            <person name="Ruth R."/>
            <person name="San Lucas F."/>
            <person name="Warren J."/>
            <person name="Zhang J."/>
            <person name="Zhao Z."/>
            <person name="Zhou C."/>
            <person name="Zhu D."/>
            <person name="Lee S."/>
            <person name="Bess C."/>
            <person name="Blankenburg K."/>
            <person name="Forbes L."/>
            <person name="Fu Q."/>
            <person name="Gubbala S."/>
            <person name="Hirani K."/>
            <person name="Jayaseelan J.C."/>
            <person name="Lara F."/>
            <person name="Munidasa M."/>
            <person name="Palculict T."/>
            <person name="Patil S."/>
            <person name="Pu L.-L."/>
            <person name="Saada N."/>
            <person name="Tang L."/>
            <person name="Weissenberger G."/>
            <person name="Zhu Y."/>
            <person name="Hemphill L."/>
            <person name="Shang Y."/>
            <person name="Youmans B."/>
            <person name="Ayvaz T."/>
            <person name="Ross M."/>
            <person name="Santibanez J."/>
            <person name="Aqrawi P."/>
            <person name="Gross S."/>
            <person name="Joshi V."/>
            <person name="Fowler G."/>
            <person name="Nazareth L."/>
            <person name="Reid J."/>
            <person name="Worley K."/>
            <person name="Petrosino J."/>
            <person name="Highlander S."/>
            <person name="Gibbs R."/>
        </authorList>
    </citation>
    <scope>NUCLEOTIDE SEQUENCE [LARGE SCALE GENOMIC DNA]</scope>
    <source>
        <strain evidence="2">DSM 15272</strain>
    </source>
</reference>
<evidence type="ECO:0000313" key="2">
    <source>
        <dbReference type="EMBL" id="EFQ84405.1"/>
    </source>
</evidence>
<evidence type="ECO:0000256" key="1">
    <source>
        <dbReference type="SAM" id="Phobius"/>
    </source>
</evidence>
<dbReference type="InterPro" id="IPR025962">
    <property type="entry name" value="SdpI/YhfL"/>
</dbReference>
<dbReference type="RefSeq" id="WP_007079139.1">
    <property type="nucleotide sequence ID" value="NZ_CM001024.1"/>
</dbReference>
<accession>E2S8A0</accession>
<dbReference type="EMBL" id="ACLF03000002">
    <property type="protein sequence ID" value="EFQ84405.1"/>
    <property type="molecule type" value="Genomic_DNA"/>
</dbReference>
<keyword evidence="1" id="KW-1133">Transmembrane helix</keyword>